<evidence type="ECO:0000256" key="1">
    <source>
        <dbReference type="SAM" id="MobiDB-lite"/>
    </source>
</evidence>
<gene>
    <name evidence="2" type="ORF">G5714_000121</name>
</gene>
<protein>
    <submittedName>
        <fullName evidence="2">Uncharacterized protein</fullName>
    </submittedName>
</protein>
<feature type="region of interest" description="Disordered" evidence="1">
    <location>
        <begin position="17"/>
        <end position="64"/>
    </location>
</feature>
<reference evidence="2 3" key="1">
    <citation type="submission" date="2020-04" db="EMBL/GenBank/DDBJ databases">
        <title>Chromosome-level genome assembly of a cyprinid fish Onychostoma macrolepis by integration of Nanopore Sequencing, Bionano and Hi-C technology.</title>
        <authorList>
            <person name="Wang D."/>
        </authorList>
    </citation>
    <scope>NUCLEOTIDE SEQUENCE [LARGE SCALE GENOMIC DNA]</scope>
    <source>
        <strain evidence="2">SWU-2019</strain>
        <tissue evidence="2">Muscle</tissue>
    </source>
</reference>
<evidence type="ECO:0000313" key="3">
    <source>
        <dbReference type="Proteomes" id="UP000579812"/>
    </source>
</evidence>
<name>A0A7J6DFL0_9TELE</name>
<dbReference type="AlphaFoldDB" id="A0A7J6DFL0"/>
<evidence type="ECO:0000313" key="2">
    <source>
        <dbReference type="EMBL" id="KAF4118070.1"/>
    </source>
</evidence>
<dbReference type="Proteomes" id="UP000579812">
    <property type="component" value="Unassembled WGS sequence"/>
</dbReference>
<comment type="caution">
    <text evidence="2">The sequence shown here is derived from an EMBL/GenBank/DDBJ whole genome shotgun (WGS) entry which is preliminary data.</text>
</comment>
<accession>A0A7J6DFL0</accession>
<keyword evidence="3" id="KW-1185">Reference proteome</keyword>
<proteinExistence type="predicted"/>
<dbReference type="EMBL" id="JAAMOB010000001">
    <property type="protein sequence ID" value="KAF4118070.1"/>
    <property type="molecule type" value="Genomic_DNA"/>
</dbReference>
<sequence>MCNRPRIVCVTKCKKLRSNSPEPSVHLNTRRKRQRSESPEPSGVSLKSSRSMEQPLKLSDSTVTSHPLFSSKEIHELSKFVPSTSSQYQTHIRHDKAEFICWW</sequence>
<organism evidence="2 3">
    <name type="scientific">Onychostoma macrolepis</name>
    <dbReference type="NCBI Taxonomy" id="369639"/>
    <lineage>
        <taxon>Eukaryota</taxon>
        <taxon>Metazoa</taxon>
        <taxon>Chordata</taxon>
        <taxon>Craniata</taxon>
        <taxon>Vertebrata</taxon>
        <taxon>Euteleostomi</taxon>
        <taxon>Actinopterygii</taxon>
        <taxon>Neopterygii</taxon>
        <taxon>Teleostei</taxon>
        <taxon>Ostariophysi</taxon>
        <taxon>Cypriniformes</taxon>
        <taxon>Cyprinidae</taxon>
        <taxon>Acrossocheilinae</taxon>
        <taxon>Onychostoma</taxon>
    </lineage>
</organism>